<dbReference type="Pfam" id="PF16945">
    <property type="entry name" value="Phage_r1t_holin"/>
    <property type="match status" value="1"/>
</dbReference>
<reference evidence="1 2" key="1">
    <citation type="submission" date="2012-02" db="EMBL/GenBank/DDBJ databases">
        <title>Complete genome sequence of Actinoplanes missouriensis 431 (= NBRC 102363).</title>
        <authorList>
            <person name="Ohnishi Y."/>
            <person name="Ishikawa J."/>
            <person name="Sekine M."/>
            <person name="Hosoyama A."/>
            <person name="Harada T."/>
            <person name="Narita H."/>
            <person name="Hata T."/>
            <person name="Konno Y."/>
            <person name="Tutikane K."/>
            <person name="Fujita N."/>
            <person name="Horinouchi S."/>
            <person name="Hayakawa M."/>
        </authorList>
    </citation>
    <scope>NUCLEOTIDE SEQUENCE [LARGE SCALE GENOMIC DNA]</scope>
    <source>
        <strain evidence="2">ATCC 14538 / DSM 43046 / CBS 188.64 / JCM 3121 / NBRC 102363 / NCIMB 12654 / NRRL B-3342 / UNCC 431</strain>
    </source>
</reference>
<protein>
    <recommendedName>
        <fullName evidence="3">Holin</fullName>
    </recommendedName>
</protein>
<keyword evidence="2" id="KW-1185">Reference proteome</keyword>
<dbReference type="OrthoDB" id="3394330at2"/>
<dbReference type="Proteomes" id="UP000007882">
    <property type="component" value="Chromosome"/>
</dbReference>
<name>I0GXG6_ACTM4</name>
<dbReference type="KEGG" id="ams:AMIS_2330"/>
<dbReference type="RefSeq" id="WP_014440353.1">
    <property type="nucleotide sequence ID" value="NC_017093.1"/>
</dbReference>
<sequence>MFKKVFWLATGERAVKSSAQALLLLWGGDAFNLFDVDPLGAAGIAGGAAVLSVLTSIVSTTVGDSTDPSLLPTSATADR</sequence>
<dbReference type="EMBL" id="AP012319">
    <property type="protein sequence ID" value="BAL85453.1"/>
    <property type="molecule type" value="Genomic_DNA"/>
</dbReference>
<dbReference type="HOGENOM" id="CLU_189779_0_0_11"/>
<evidence type="ECO:0000313" key="1">
    <source>
        <dbReference type="EMBL" id="BAL85453.1"/>
    </source>
</evidence>
<evidence type="ECO:0008006" key="3">
    <source>
        <dbReference type="Google" id="ProtNLM"/>
    </source>
</evidence>
<accession>I0GXG6</accession>
<evidence type="ECO:0000313" key="2">
    <source>
        <dbReference type="Proteomes" id="UP000007882"/>
    </source>
</evidence>
<dbReference type="InterPro" id="IPR020109">
    <property type="entry name" value="Holin_r1t"/>
</dbReference>
<proteinExistence type="predicted"/>
<organism evidence="1 2">
    <name type="scientific">Actinoplanes missouriensis (strain ATCC 14538 / DSM 43046 / CBS 188.64 / JCM 3121 / NBRC 102363 / NCIMB 12654 / NRRL B-3342 / UNCC 431)</name>
    <dbReference type="NCBI Taxonomy" id="512565"/>
    <lineage>
        <taxon>Bacteria</taxon>
        <taxon>Bacillati</taxon>
        <taxon>Actinomycetota</taxon>
        <taxon>Actinomycetes</taxon>
        <taxon>Micromonosporales</taxon>
        <taxon>Micromonosporaceae</taxon>
        <taxon>Actinoplanes</taxon>
    </lineage>
</organism>
<gene>
    <name evidence="1" type="ordered locus">AMIS_2330</name>
</gene>
<dbReference type="AlphaFoldDB" id="I0GXG6"/>
<dbReference type="PATRIC" id="fig|512565.3.peg.235"/>